<dbReference type="CDD" id="cd03223">
    <property type="entry name" value="ABCD_peroxisomal_ALDP"/>
    <property type="match status" value="1"/>
</dbReference>
<evidence type="ECO:0000256" key="5">
    <source>
        <dbReference type="ARBA" id="ARBA00022840"/>
    </source>
</evidence>
<feature type="domain" description="ABC transporter" evidence="9">
    <location>
        <begin position="391"/>
        <end position="595"/>
    </location>
</feature>
<evidence type="ECO:0000259" key="9">
    <source>
        <dbReference type="PROSITE" id="PS50893"/>
    </source>
</evidence>
<evidence type="ECO:0000256" key="3">
    <source>
        <dbReference type="ARBA" id="ARBA00022692"/>
    </source>
</evidence>
<dbReference type="InterPro" id="IPR017871">
    <property type="entry name" value="ABC_transporter-like_CS"/>
</dbReference>
<name>A0ABW3I863_9PAST</name>
<evidence type="ECO:0000256" key="4">
    <source>
        <dbReference type="ARBA" id="ARBA00022741"/>
    </source>
</evidence>
<dbReference type="SUPFAM" id="SSF90123">
    <property type="entry name" value="ABC transporter transmembrane region"/>
    <property type="match status" value="1"/>
</dbReference>
<evidence type="ECO:0000256" key="2">
    <source>
        <dbReference type="ARBA" id="ARBA00022448"/>
    </source>
</evidence>
<dbReference type="SMART" id="SM00382">
    <property type="entry name" value="AAA"/>
    <property type="match status" value="1"/>
</dbReference>
<feature type="transmembrane region" description="Helical" evidence="8">
    <location>
        <begin position="99"/>
        <end position="122"/>
    </location>
</feature>
<keyword evidence="12" id="KW-1185">Reference proteome</keyword>
<dbReference type="InterPro" id="IPR003593">
    <property type="entry name" value="AAA+_ATPase"/>
</dbReference>
<dbReference type="PANTHER" id="PTHR11384">
    <property type="entry name" value="ATP-BINDING CASSETTE, SUB-FAMILY D MEMBER"/>
    <property type="match status" value="1"/>
</dbReference>
<dbReference type="Gene3D" id="1.20.1560.10">
    <property type="entry name" value="ABC transporter type 1, transmembrane domain"/>
    <property type="match status" value="1"/>
</dbReference>
<organism evidence="11 12">
    <name type="scientific">Seminibacterium arietis</name>
    <dbReference type="NCBI Taxonomy" id="1173502"/>
    <lineage>
        <taxon>Bacteria</taxon>
        <taxon>Pseudomonadati</taxon>
        <taxon>Pseudomonadota</taxon>
        <taxon>Gammaproteobacteria</taxon>
        <taxon>Pasteurellales</taxon>
        <taxon>Pasteurellaceae</taxon>
        <taxon>Seminibacterium</taxon>
    </lineage>
</organism>
<dbReference type="InterPro" id="IPR003439">
    <property type="entry name" value="ABC_transporter-like_ATP-bd"/>
</dbReference>
<dbReference type="PROSITE" id="PS00211">
    <property type="entry name" value="ABC_TRANSPORTER_1"/>
    <property type="match status" value="1"/>
</dbReference>
<feature type="transmembrane region" description="Helical" evidence="8">
    <location>
        <begin position="12"/>
        <end position="33"/>
    </location>
</feature>
<dbReference type="Gene3D" id="3.40.50.300">
    <property type="entry name" value="P-loop containing nucleotide triphosphate hydrolases"/>
    <property type="match status" value="1"/>
</dbReference>
<comment type="subcellular location">
    <subcellularLocation>
        <location evidence="1">Cell membrane</location>
        <topology evidence="1">Multi-pass membrane protein</topology>
    </subcellularLocation>
</comment>
<feature type="transmembrane region" description="Helical" evidence="8">
    <location>
        <begin position="177"/>
        <end position="199"/>
    </location>
</feature>
<feature type="domain" description="ABC transmembrane type-1" evidence="10">
    <location>
        <begin position="102"/>
        <end position="358"/>
    </location>
</feature>
<evidence type="ECO:0000256" key="1">
    <source>
        <dbReference type="ARBA" id="ARBA00004651"/>
    </source>
</evidence>
<evidence type="ECO:0000256" key="7">
    <source>
        <dbReference type="ARBA" id="ARBA00023136"/>
    </source>
</evidence>
<keyword evidence="5 11" id="KW-0067">ATP-binding</keyword>
<dbReference type="InterPro" id="IPR011527">
    <property type="entry name" value="ABC1_TM_dom"/>
</dbReference>
<dbReference type="RefSeq" id="WP_380819737.1">
    <property type="nucleotide sequence ID" value="NZ_JBHTJN010000009.1"/>
</dbReference>
<sequence length="595" mass="68306">MNWFEELLASLSWIFTSLLIASVAFSLLVYILARTTRWGHQFWLLAQDYISPKHSIKPLCYFWAIVLLDLVSVRLDILLTNWHRALYNALQEMNATHFWQQMIVFAVVASIHICNVLLTYYVTKRCEIRWRTWLNKRMLDKWTANQAYYKTQYTANQLDNPDQRIQQDINSYVSNSLNFATGMISSTVSLVAFTGILWNLSGPMNIMGIEIPHMMVFLVFIYVLITSLIAFKIGKPLISLNFANERLNANYRYSLIRLKEYAESIAFYCGEKIEKNLLLKQFDKVIKNIWQMVYRTLKLSGFNLGVSQISIIFPYLIQAGRFFSGQIKLGDLIQTASAFGRVQSSLSYYRNSYDDFAGYRAVLDRLTGFHTAINTVNEPSKIQMQDHEDKVEFSQLDVNTPNGKNLIKDLNLSLVKGSRLLIQGPSGIGKTTLLRTVAGLWSYSEGIVTRPQNSLFLSQKPYLPQGRLVDAIYYPQSVPENEDLTVTKDIIRKVNLGHLVDKLEQENDWTAQLSLGEQQRLAFARLLISRPTAAFLDEATSSMDEGLEDAMYRLLESELPEMTIISVGHRSTLLQHHNQYLQIKSDQSWELVKAA</sequence>
<dbReference type="InterPro" id="IPR036640">
    <property type="entry name" value="ABC1_TM_sf"/>
</dbReference>
<dbReference type="PROSITE" id="PS50893">
    <property type="entry name" value="ABC_TRANSPORTER_2"/>
    <property type="match status" value="1"/>
</dbReference>
<feature type="transmembrane region" description="Helical" evidence="8">
    <location>
        <begin position="59"/>
        <end position="79"/>
    </location>
</feature>
<dbReference type="Pfam" id="PF06472">
    <property type="entry name" value="ABC_membrane_2"/>
    <property type="match status" value="1"/>
</dbReference>
<dbReference type="GO" id="GO:0005524">
    <property type="term" value="F:ATP binding"/>
    <property type="evidence" value="ECO:0007669"/>
    <property type="project" value="UniProtKB-KW"/>
</dbReference>
<dbReference type="Proteomes" id="UP001596996">
    <property type="component" value="Unassembled WGS sequence"/>
</dbReference>
<keyword evidence="2" id="KW-0813">Transport</keyword>
<gene>
    <name evidence="11" type="ORF">ACFQ02_04225</name>
</gene>
<dbReference type="EMBL" id="JBHTJN010000009">
    <property type="protein sequence ID" value="MFD0966059.1"/>
    <property type="molecule type" value="Genomic_DNA"/>
</dbReference>
<dbReference type="Pfam" id="PF00005">
    <property type="entry name" value="ABC_tran"/>
    <property type="match status" value="1"/>
</dbReference>
<feature type="transmembrane region" description="Helical" evidence="8">
    <location>
        <begin position="211"/>
        <end position="231"/>
    </location>
</feature>
<keyword evidence="4" id="KW-0547">Nucleotide-binding</keyword>
<keyword evidence="3 8" id="KW-0812">Transmembrane</keyword>
<accession>A0ABW3I863</accession>
<keyword evidence="6 8" id="KW-1133">Transmembrane helix</keyword>
<evidence type="ECO:0000256" key="6">
    <source>
        <dbReference type="ARBA" id="ARBA00022989"/>
    </source>
</evidence>
<evidence type="ECO:0000313" key="12">
    <source>
        <dbReference type="Proteomes" id="UP001596996"/>
    </source>
</evidence>
<keyword evidence="7 8" id="KW-0472">Membrane</keyword>
<evidence type="ECO:0000259" key="10">
    <source>
        <dbReference type="PROSITE" id="PS50929"/>
    </source>
</evidence>
<comment type="caution">
    <text evidence="11">The sequence shown here is derived from an EMBL/GenBank/DDBJ whole genome shotgun (WGS) entry which is preliminary data.</text>
</comment>
<dbReference type="SUPFAM" id="SSF52540">
    <property type="entry name" value="P-loop containing nucleoside triphosphate hydrolases"/>
    <property type="match status" value="1"/>
</dbReference>
<evidence type="ECO:0000313" key="11">
    <source>
        <dbReference type="EMBL" id="MFD0966059.1"/>
    </source>
</evidence>
<dbReference type="PANTHER" id="PTHR11384:SF59">
    <property type="entry name" value="LYSOSOMAL COBALAMIN TRANSPORTER ABCD4"/>
    <property type="match status" value="1"/>
</dbReference>
<dbReference type="InterPro" id="IPR050835">
    <property type="entry name" value="ABC_transporter_sub-D"/>
</dbReference>
<proteinExistence type="predicted"/>
<dbReference type="InterPro" id="IPR027417">
    <property type="entry name" value="P-loop_NTPase"/>
</dbReference>
<reference evidence="12" key="1">
    <citation type="journal article" date="2019" name="Int. J. Syst. Evol. Microbiol.">
        <title>The Global Catalogue of Microorganisms (GCM) 10K type strain sequencing project: providing services to taxonomists for standard genome sequencing and annotation.</title>
        <authorList>
            <consortium name="The Broad Institute Genomics Platform"/>
            <consortium name="The Broad Institute Genome Sequencing Center for Infectious Disease"/>
            <person name="Wu L."/>
            <person name="Ma J."/>
        </authorList>
    </citation>
    <scope>NUCLEOTIDE SEQUENCE [LARGE SCALE GENOMIC DNA]</scope>
    <source>
        <strain evidence="12">CCUG 61707</strain>
    </source>
</reference>
<evidence type="ECO:0000256" key="8">
    <source>
        <dbReference type="SAM" id="Phobius"/>
    </source>
</evidence>
<protein>
    <submittedName>
        <fullName evidence="11">ABC transporter ATP-binding protein/permease</fullName>
    </submittedName>
</protein>
<dbReference type="PROSITE" id="PS50929">
    <property type="entry name" value="ABC_TM1F"/>
    <property type="match status" value="1"/>
</dbReference>